<dbReference type="RefSeq" id="WP_171186989.1">
    <property type="nucleotide sequence ID" value="NZ_WTPX01000066.1"/>
</dbReference>
<dbReference type="EMBL" id="WTPX01000066">
    <property type="protein sequence ID" value="NNJ26199.1"/>
    <property type="molecule type" value="Genomic_DNA"/>
</dbReference>
<keyword evidence="3" id="KW-1185">Reference proteome</keyword>
<evidence type="ECO:0000256" key="1">
    <source>
        <dbReference type="SAM" id="MobiDB-lite"/>
    </source>
</evidence>
<name>A0ABX1VDM3_9PLAN</name>
<organism evidence="2 3">
    <name type="scientific">Alienimonas chondri</name>
    <dbReference type="NCBI Taxonomy" id="2681879"/>
    <lineage>
        <taxon>Bacteria</taxon>
        <taxon>Pseudomonadati</taxon>
        <taxon>Planctomycetota</taxon>
        <taxon>Planctomycetia</taxon>
        <taxon>Planctomycetales</taxon>
        <taxon>Planctomycetaceae</taxon>
        <taxon>Alienimonas</taxon>
    </lineage>
</organism>
<protein>
    <recommendedName>
        <fullName evidence="4">Integrase</fullName>
    </recommendedName>
</protein>
<accession>A0ABX1VDM3</accession>
<proteinExistence type="predicted"/>
<gene>
    <name evidence="2" type="ORF">LzC2_22800</name>
</gene>
<comment type="caution">
    <text evidence="2">The sequence shown here is derived from an EMBL/GenBank/DDBJ whole genome shotgun (WGS) entry which is preliminary data.</text>
</comment>
<feature type="region of interest" description="Disordered" evidence="1">
    <location>
        <begin position="1"/>
        <end position="38"/>
    </location>
</feature>
<reference evidence="2 3" key="1">
    <citation type="journal article" date="2020" name="Syst. Appl. Microbiol.">
        <title>Alienimonas chondri sp. nov., a novel planctomycete isolated from the biofilm of the red alga Chondrus crispus.</title>
        <authorList>
            <person name="Vitorino I."/>
            <person name="Albuquerque L."/>
            <person name="Wiegand S."/>
            <person name="Kallscheuer N."/>
            <person name="da Costa M.S."/>
            <person name="Lobo-da-Cunha A."/>
            <person name="Jogler C."/>
            <person name="Lage O.M."/>
        </authorList>
    </citation>
    <scope>NUCLEOTIDE SEQUENCE [LARGE SCALE GENOMIC DNA]</scope>
    <source>
        <strain evidence="2 3">LzC2</strain>
    </source>
</reference>
<evidence type="ECO:0000313" key="2">
    <source>
        <dbReference type="EMBL" id="NNJ26199.1"/>
    </source>
</evidence>
<evidence type="ECO:0000313" key="3">
    <source>
        <dbReference type="Proteomes" id="UP000609651"/>
    </source>
</evidence>
<dbReference type="Proteomes" id="UP000609651">
    <property type="component" value="Unassembled WGS sequence"/>
</dbReference>
<sequence>MPAQSQPPQSTRKTTRKPRRSAPAAVQKPYPDFPLTPHRGAKQWCKKIRGKLHYFGPLDDWRRALEEYQRVRDDLQVGRAPRPATEGLTVRDLLNRFLAEKEARVDSGELSART</sequence>
<evidence type="ECO:0008006" key="4">
    <source>
        <dbReference type="Google" id="ProtNLM"/>
    </source>
</evidence>